<dbReference type="Proteomes" id="UP001054945">
    <property type="component" value="Unassembled WGS sequence"/>
</dbReference>
<feature type="domain" description="ZSWIM1/3 RNaseH-like" evidence="1">
    <location>
        <begin position="157"/>
        <end position="227"/>
    </location>
</feature>
<proteinExistence type="predicted"/>
<dbReference type="AlphaFoldDB" id="A0AAV4Y4E7"/>
<dbReference type="InterPro" id="IPR048324">
    <property type="entry name" value="ZSWIM1-3_RNaseH-like"/>
</dbReference>
<evidence type="ECO:0000259" key="1">
    <source>
        <dbReference type="Pfam" id="PF21056"/>
    </source>
</evidence>
<dbReference type="EMBL" id="BPLR01018772">
    <property type="protein sequence ID" value="GIZ02203.1"/>
    <property type="molecule type" value="Genomic_DNA"/>
</dbReference>
<accession>A0AAV4Y4E7</accession>
<dbReference type="PANTHER" id="PTHR33977">
    <property type="entry name" value="ZINC ION BINDING PROTEIN"/>
    <property type="match status" value="1"/>
</dbReference>
<comment type="caution">
    <text evidence="2">The sequence shown here is derived from an EMBL/GenBank/DDBJ whole genome shotgun (WGS) entry which is preliminary data.</text>
</comment>
<protein>
    <submittedName>
        <fullName evidence="2">ULP_PROTEASE domain-containing protein</fullName>
    </submittedName>
</protein>
<sequence>MTTAIEKFVQPRTLLKNSLISLMFWMTIIFPEALEHDNISANAPFGTMFESSNDVDRQAVYILDPPITIPASLTMTTFAALHTKNINIPKRNCVGGAPKAPKFLRPENDALSVMCNVERLKAEEYNPILLFKPQNCKTLYGPPGLDALLNSDKSFALGIQTETQTEMLIKHSYKIICIDSTHGTNRYGFYLLSIHIQDEYGQGYPVAHFIYNYYNRLELWAACLRQFPHGFTDTNNYCETFHNQLKSVYFQPWQEIPFEGMFFMVTFCGKVRDRERDRIIPFPVPLISFPLRCFPRMWRRNRKKRIVETN</sequence>
<evidence type="ECO:0000313" key="3">
    <source>
        <dbReference type="Proteomes" id="UP001054945"/>
    </source>
</evidence>
<organism evidence="2 3">
    <name type="scientific">Caerostris extrusa</name>
    <name type="common">Bark spider</name>
    <name type="synonym">Caerostris bankana</name>
    <dbReference type="NCBI Taxonomy" id="172846"/>
    <lineage>
        <taxon>Eukaryota</taxon>
        <taxon>Metazoa</taxon>
        <taxon>Ecdysozoa</taxon>
        <taxon>Arthropoda</taxon>
        <taxon>Chelicerata</taxon>
        <taxon>Arachnida</taxon>
        <taxon>Araneae</taxon>
        <taxon>Araneomorphae</taxon>
        <taxon>Entelegynae</taxon>
        <taxon>Araneoidea</taxon>
        <taxon>Araneidae</taxon>
        <taxon>Caerostris</taxon>
    </lineage>
</organism>
<name>A0AAV4Y4E7_CAEEX</name>
<gene>
    <name evidence="2" type="primary">AVEN_240833_1</name>
    <name evidence="2" type="ORF">CEXT_598381</name>
</gene>
<dbReference type="PANTHER" id="PTHR33977:SF1">
    <property type="entry name" value="ZINC ION BINDING PROTEIN"/>
    <property type="match status" value="1"/>
</dbReference>
<evidence type="ECO:0000313" key="2">
    <source>
        <dbReference type="EMBL" id="GIZ02203.1"/>
    </source>
</evidence>
<reference evidence="2 3" key="1">
    <citation type="submission" date="2021-06" db="EMBL/GenBank/DDBJ databases">
        <title>Caerostris extrusa draft genome.</title>
        <authorList>
            <person name="Kono N."/>
            <person name="Arakawa K."/>
        </authorList>
    </citation>
    <scope>NUCLEOTIDE SEQUENCE [LARGE SCALE GENOMIC DNA]</scope>
</reference>
<dbReference type="Pfam" id="PF21056">
    <property type="entry name" value="ZSWIM1-3_RNaseH-like"/>
    <property type="match status" value="1"/>
</dbReference>
<keyword evidence="3" id="KW-1185">Reference proteome</keyword>